<keyword evidence="1" id="KW-1133">Transmembrane helix</keyword>
<evidence type="ECO:0000313" key="2">
    <source>
        <dbReference type="EMBL" id="KND97380.1"/>
    </source>
</evidence>
<organism evidence="2 3">
    <name type="scientific">Candidozyma auris</name>
    <name type="common">Yeast</name>
    <name type="synonym">Candida auris</name>
    <dbReference type="NCBI Taxonomy" id="498019"/>
    <lineage>
        <taxon>Eukaryota</taxon>
        <taxon>Fungi</taxon>
        <taxon>Dikarya</taxon>
        <taxon>Ascomycota</taxon>
        <taxon>Saccharomycotina</taxon>
        <taxon>Pichiomycetes</taxon>
        <taxon>Metschnikowiaceae</taxon>
        <taxon>Candidozyma</taxon>
    </lineage>
</organism>
<sequence length="75" mass="9250">MVGEKKGKRLCLFKRTHTRDFFFFFFFFFSILRPVLKCAASKGQRRPWIQTNVKIQSRLIFWLMWTKWIRKSSRA</sequence>
<proteinExistence type="predicted"/>
<name>A0A0L0NUN8_CANAR</name>
<evidence type="ECO:0000313" key="3">
    <source>
        <dbReference type="Proteomes" id="UP000037122"/>
    </source>
</evidence>
<dbReference type="EMBL" id="LGST01000041">
    <property type="protein sequence ID" value="KND97380.1"/>
    <property type="molecule type" value="Genomic_DNA"/>
</dbReference>
<protein>
    <submittedName>
        <fullName evidence="2">Uncharacterized protein</fullName>
    </submittedName>
</protein>
<accession>A0A0L0NUN8</accession>
<reference evidence="3" key="1">
    <citation type="journal article" date="2015" name="BMC Genomics">
        <title>Draft genome of a commonly misdiagnosed multidrug resistant pathogen Candida auris.</title>
        <authorList>
            <person name="Chatterjee S."/>
            <person name="Alampalli S.V."/>
            <person name="Nageshan R.K."/>
            <person name="Chettiar S.T."/>
            <person name="Joshi S."/>
            <person name="Tatu U.S."/>
        </authorList>
    </citation>
    <scope>NUCLEOTIDE SEQUENCE [LARGE SCALE GENOMIC DNA]</scope>
    <source>
        <strain evidence="3">6684</strain>
    </source>
</reference>
<dbReference type="Proteomes" id="UP000037122">
    <property type="component" value="Unassembled WGS sequence"/>
</dbReference>
<keyword evidence="1" id="KW-0472">Membrane</keyword>
<evidence type="ECO:0000256" key="1">
    <source>
        <dbReference type="SAM" id="Phobius"/>
    </source>
</evidence>
<comment type="caution">
    <text evidence="2">The sequence shown here is derived from an EMBL/GenBank/DDBJ whole genome shotgun (WGS) entry which is preliminary data.</text>
</comment>
<feature type="transmembrane region" description="Helical" evidence="1">
    <location>
        <begin position="21"/>
        <end position="36"/>
    </location>
</feature>
<gene>
    <name evidence="2" type="ORF">QG37_05758</name>
</gene>
<dbReference type="AlphaFoldDB" id="A0A0L0NUN8"/>
<dbReference type="VEuPathDB" id="FungiDB:QG37_05758"/>
<keyword evidence="1" id="KW-0812">Transmembrane</keyword>